<name>A0ABW5IJ74_9BACT</name>
<evidence type="ECO:0000313" key="2">
    <source>
        <dbReference type="Proteomes" id="UP001597544"/>
    </source>
</evidence>
<accession>A0ABW5IJ74</accession>
<organism evidence="1 2">
    <name type="scientific">Pontibacter locisalis</name>
    <dbReference type="NCBI Taxonomy" id="1719035"/>
    <lineage>
        <taxon>Bacteria</taxon>
        <taxon>Pseudomonadati</taxon>
        <taxon>Bacteroidota</taxon>
        <taxon>Cytophagia</taxon>
        <taxon>Cytophagales</taxon>
        <taxon>Hymenobacteraceae</taxon>
        <taxon>Pontibacter</taxon>
    </lineage>
</organism>
<comment type="caution">
    <text evidence="1">The sequence shown here is derived from an EMBL/GenBank/DDBJ whole genome shotgun (WGS) entry which is preliminary data.</text>
</comment>
<dbReference type="EMBL" id="JBHULU010000004">
    <property type="protein sequence ID" value="MFD2513049.1"/>
    <property type="molecule type" value="Genomic_DNA"/>
</dbReference>
<sequence length="129" mass="14768">MQAFLFIDLTTPASYHQPVLERVKAVLPKVSVLDLDAESDEMMQHYALRLLRNSGKLVVCIKADEGVTEIAVLMPFLEELFQENPDRLVLLLGHHTRLSRMFEARPEVNFKVVGEGEVVEETEKFLHSY</sequence>
<reference evidence="2" key="1">
    <citation type="journal article" date="2019" name="Int. J. Syst. Evol. Microbiol.">
        <title>The Global Catalogue of Microorganisms (GCM) 10K type strain sequencing project: providing services to taxonomists for standard genome sequencing and annotation.</title>
        <authorList>
            <consortium name="The Broad Institute Genomics Platform"/>
            <consortium name="The Broad Institute Genome Sequencing Center for Infectious Disease"/>
            <person name="Wu L."/>
            <person name="Ma J."/>
        </authorList>
    </citation>
    <scope>NUCLEOTIDE SEQUENCE [LARGE SCALE GENOMIC DNA]</scope>
    <source>
        <strain evidence="2">KCTC 42498</strain>
    </source>
</reference>
<proteinExistence type="predicted"/>
<dbReference type="RefSeq" id="WP_377503507.1">
    <property type="nucleotide sequence ID" value="NZ_JBHULU010000004.1"/>
</dbReference>
<evidence type="ECO:0000313" key="1">
    <source>
        <dbReference type="EMBL" id="MFD2513049.1"/>
    </source>
</evidence>
<dbReference type="Proteomes" id="UP001597544">
    <property type="component" value="Unassembled WGS sequence"/>
</dbReference>
<gene>
    <name evidence="1" type="ORF">ACFSRY_04170</name>
</gene>
<keyword evidence="2" id="KW-1185">Reference proteome</keyword>
<protein>
    <submittedName>
        <fullName evidence="1">Uncharacterized protein</fullName>
    </submittedName>
</protein>